<feature type="chain" id="PRO_5036827408" evidence="2">
    <location>
        <begin position="26"/>
        <end position="324"/>
    </location>
</feature>
<feature type="transmembrane region" description="Helical" evidence="1">
    <location>
        <begin position="149"/>
        <end position="169"/>
    </location>
</feature>
<feature type="signal peptide" evidence="2">
    <location>
        <begin position="1"/>
        <end position="25"/>
    </location>
</feature>
<dbReference type="WBParaSite" id="PSAMB.scaffold97size80527.g1666.t1">
    <property type="protein sequence ID" value="PSAMB.scaffold97size80527.g1666.t1"/>
    <property type="gene ID" value="PSAMB.scaffold97size80527.g1666"/>
</dbReference>
<accession>A0A914XSW8</accession>
<keyword evidence="1" id="KW-0812">Transmembrane</keyword>
<proteinExistence type="predicted"/>
<name>A0A914XSW8_9BILA</name>
<evidence type="ECO:0000256" key="2">
    <source>
        <dbReference type="SAM" id="SignalP"/>
    </source>
</evidence>
<keyword evidence="1" id="KW-1133">Transmembrane helix</keyword>
<keyword evidence="3" id="KW-1185">Reference proteome</keyword>
<sequence>MPARLVAFFIFTALLFTFVITPVDLCQRTAVLPETASTTPVITTTTAITACPSAEPLFSIIEFTPGDRKVNFVPASTAPVGSSIVATCVDKAPANTVYYITYDSIAATLKQNANNFPATGGVYEQVTLTCTPSANGIMIRTARVSHDVLISYLFLTSATLLLSTIILPVELCMRTAAVPETTDTLTTATVISTTTTATITNLLSCPTFDSTILSAETQLPTGTALDGALTIQVVGDSFQGPGFTPVPTVYLQCNCQPTTFSRCSLRLGNNIFLPGQSFAFIKDLPSSQQVTSLAVTCRTPANTYFVQPGNTGGGTFDEIYCYSY</sequence>
<protein>
    <submittedName>
        <fullName evidence="4">Uncharacterized protein</fullName>
    </submittedName>
</protein>
<dbReference type="AlphaFoldDB" id="A0A914XSW8"/>
<dbReference type="Proteomes" id="UP000887566">
    <property type="component" value="Unplaced"/>
</dbReference>
<reference evidence="4" key="1">
    <citation type="submission" date="2022-11" db="UniProtKB">
        <authorList>
            <consortium name="WormBaseParasite"/>
        </authorList>
    </citation>
    <scope>IDENTIFICATION</scope>
</reference>
<keyword evidence="1" id="KW-0472">Membrane</keyword>
<evidence type="ECO:0000313" key="3">
    <source>
        <dbReference type="Proteomes" id="UP000887566"/>
    </source>
</evidence>
<keyword evidence="2" id="KW-0732">Signal</keyword>
<organism evidence="3 4">
    <name type="scientific">Plectus sambesii</name>
    <dbReference type="NCBI Taxonomy" id="2011161"/>
    <lineage>
        <taxon>Eukaryota</taxon>
        <taxon>Metazoa</taxon>
        <taxon>Ecdysozoa</taxon>
        <taxon>Nematoda</taxon>
        <taxon>Chromadorea</taxon>
        <taxon>Plectida</taxon>
        <taxon>Plectina</taxon>
        <taxon>Plectoidea</taxon>
        <taxon>Plectidae</taxon>
        <taxon>Plectus</taxon>
    </lineage>
</organism>
<evidence type="ECO:0000313" key="4">
    <source>
        <dbReference type="WBParaSite" id="PSAMB.scaffold97size80527.g1666.t1"/>
    </source>
</evidence>
<evidence type="ECO:0000256" key="1">
    <source>
        <dbReference type="SAM" id="Phobius"/>
    </source>
</evidence>